<protein>
    <submittedName>
        <fullName evidence="1">Uncharacterized protein</fullName>
    </submittedName>
</protein>
<proteinExistence type="predicted"/>
<dbReference type="AlphaFoldDB" id="A0P2U8"/>
<evidence type="ECO:0000313" key="1">
    <source>
        <dbReference type="EMBL" id="EAV40751.1"/>
    </source>
</evidence>
<accession>A0P2U8</accession>
<comment type="caution">
    <text evidence="1">The sequence shown here is derived from an EMBL/GenBank/DDBJ whole genome shotgun (WGS) entry which is preliminary data.</text>
</comment>
<dbReference type="Proteomes" id="UP000004848">
    <property type="component" value="Unassembled WGS sequence"/>
</dbReference>
<organism evidence="1 2">
    <name type="scientific">Roseibium aggregatum (strain ATCC 25650 / DSM 13394 / JCM 20685 / NBRC 16684 / NCIMB 2208 / IAM 12614 / B1)</name>
    <name type="common">Stappia aggregata</name>
    <dbReference type="NCBI Taxonomy" id="384765"/>
    <lineage>
        <taxon>Bacteria</taxon>
        <taxon>Pseudomonadati</taxon>
        <taxon>Pseudomonadota</taxon>
        <taxon>Alphaproteobacteria</taxon>
        <taxon>Hyphomicrobiales</taxon>
        <taxon>Stappiaceae</taxon>
        <taxon>Roseibium</taxon>
    </lineage>
</organism>
<reference evidence="1 2" key="1">
    <citation type="submission" date="2006-05" db="EMBL/GenBank/DDBJ databases">
        <authorList>
            <person name="King G."/>
            <person name="Ferriera S."/>
            <person name="Johnson J."/>
            <person name="Kravitz S."/>
            <person name="Beeson K."/>
            <person name="Sutton G."/>
            <person name="Rogers Y.-H."/>
            <person name="Friedman R."/>
            <person name="Frazier M."/>
            <person name="Venter J.C."/>
        </authorList>
    </citation>
    <scope>NUCLEOTIDE SEQUENCE [LARGE SCALE GENOMIC DNA]</scope>
    <source>
        <strain evidence="2">ATCC 25650 / DSM 13394 / JCM 20685 / NBRC 16684 / NCIMB 2208 / IAM 12614 / B1</strain>
    </source>
</reference>
<name>A0P2U8_ROSAI</name>
<dbReference type="EMBL" id="AAUW01000027">
    <property type="protein sequence ID" value="EAV40751.1"/>
    <property type="molecule type" value="Genomic_DNA"/>
</dbReference>
<sequence length="25" mass="3117">MNSFHFRYISDYMPKNLTCGRIFKF</sequence>
<evidence type="ECO:0000313" key="2">
    <source>
        <dbReference type="Proteomes" id="UP000004848"/>
    </source>
</evidence>
<gene>
    <name evidence="1" type="ORF">SIAM614_00877</name>
</gene>